<organism evidence="3 4">
    <name type="scientific">Posidoniimonas corsicana</name>
    <dbReference type="NCBI Taxonomy" id="1938618"/>
    <lineage>
        <taxon>Bacteria</taxon>
        <taxon>Pseudomonadati</taxon>
        <taxon>Planctomycetota</taxon>
        <taxon>Planctomycetia</taxon>
        <taxon>Pirellulales</taxon>
        <taxon>Lacipirellulaceae</taxon>
        <taxon>Posidoniimonas</taxon>
    </lineage>
</organism>
<dbReference type="EMBL" id="SIHJ01000001">
    <property type="protein sequence ID" value="TWT38233.1"/>
    <property type="molecule type" value="Genomic_DNA"/>
</dbReference>
<evidence type="ECO:0000256" key="1">
    <source>
        <dbReference type="SAM" id="MobiDB-lite"/>
    </source>
</evidence>
<evidence type="ECO:0008006" key="5">
    <source>
        <dbReference type="Google" id="ProtNLM"/>
    </source>
</evidence>
<dbReference type="Pfam" id="PF04338">
    <property type="entry name" value="DUF481"/>
    <property type="match status" value="1"/>
</dbReference>
<evidence type="ECO:0000313" key="3">
    <source>
        <dbReference type="EMBL" id="TWT38233.1"/>
    </source>
</evidence>
<dbReference type="OrthoDB" id="290317at2"/>
<dbReference type="AlphaFoldDB" id="A0A5C5VJR3"/>
<evidence type="ECO:0000313" key="4">
    <source>
        <dbReference type="Proteomes" id="UP000316714"/>
    </source>
</evidence>
<feature type="compositionally biased region" description="Low complexity" evidence="1">
    <location>
        <begin position="59"/>
        <end position="76"/>
    </location>
</feature>
<keyword evidence="4" id="KW-1185">Reference proteome</keyword>
<dbReference type="Proteomes" id="UP000316714">
    <property type="component" value="Unassembled WGS sequence"/>
</dbReference>
<comment type="caution">
    <text evidence="3">The sequence shown here is derived from an EMBL/GenBank/DDBJ whole genome shotgun (WGS) entry which is preliminary data.</text>
</comment>
<name>A0A5C5VJR3_9BACT</name>
<dbReference type="RefSeq" id="WP_146565613.1">
    <property type="nucleotide sequence ID" value="NZ_SIHJ01000001.1"/>
</dbReference>
<gene>
    <name evidence="3" type="ORF">KOR34_32020</name>
</gene>
<proteinExistence type="predicted"/>
<evidence type="ECO:0000256" key="2">
    <source>
        <dbReference type="SAM" id="SignalP"/>
    </source>
</evidence>
<keyword evidence="2" id="KW-0732">Signal</keyword>
<reference evidence="3 4" key="1">
    <citation type="submission" date="2019-02" db="EMBL/GenBank/DDBJ databases">
        <title>Deep-cultivation of Planctomycetes and their phenomic and genomic characterization uncovers novel biology.</title>
        <authorList>
            <person name="Wiegand S."/>
            <person name="Jogler M."/>
            <person name="Boedeker C."/>
            <person name="Pinto D."/>
            <person name="Vollmers J."/>
            <person name="Rivas-Marin E."/>
            <person name="Kohn T."/>
            <person name="Peeters S.H."/>
            <person name="Heuer A."/>
            <person name="Rast P."/>
            <person name="Oberbeckmann S."/>
            <person name="Bunk B."/>
            <person name="Jeske O."/>
            <person name="Meyerdierks A."/>
            <person name="Storesund J.E."/>
            <person name="Kallscheuer N."/>
            <person name="Luecker S."/>
            <person name="Lage O.M."/>
            <person name="Pohl T."/>
            <person name="Merkel B.J."/>
            <person name="Hornburger P."/>
            <person name="Mueller R.-W."/>
            <person name="Bruemmer F."/>
            <person name="Labrenz M."/>
            <person name="Spormann A.M."/>
            <person name="Op Den Camp H."/>
            <person name="Overmann J."/>
            <person name="Amann R."/>
            <person name="Jetten M.S.M."/>
            <person name="Mascher T."/>
            <person name="Medema M.H."/>
            <person name="Devos D.P."/>
            <person name="Kaster A.-K."/>
            <person name="Ovreas L."/>
            <person name="Rohde M."/>
            <person name="Galperin M.Y."/>
            <person name="Jogler C."/>
        </authorList>
    </citation>
    <scope>NUCLEOTIDE SEQUENCE [LARGE SCALE GENOMIC DNA]</scope>
    <source>
        <strain evidence="3 4">KOR34</strain>
    </source>
</reference>
<protein>
    <recommendedName>
        <fullName evidence="5">DUF481 domain-containing protein</fullName>
    </recommendedName>
</protein>
<sequence length="338" mass="37389" precursor="true">MRRTAATTLLLAACLLTAHTGHAQEIRRLPPPPELAATVAMADPAELPAPTPAPEPAAEEAPAPELAAPAAASAEPSLEEPPSMEPPVEELSADLIPEIVQPSVPEPEPGPQWYTPTYWFGPTPWDTGVEFGLNGSSGTGDTLSTRAGGYLKRKTDRGKLDTSLYHNRTKSDGEETQNNARLDFRYDWLFGKSPWTLYFNNQSFYDRYQAFDLSMNVNLGVGYQFFDADDVKLALSLGSGAIRKFGGVRDEWVPEAQGGLNWEQKISDSQTFNAKLDYFPEWGDLNSYRLVSDISWQIQLSQPSNTSLKFSLTDRFDSNSDGVNPHNTNYSVLLLWKR</sequence>
<feature type="region of interest" description="Disordered" evidence="1">
    <location>
        <begin position="45"/>
        <end position="88"/>
    </location>
</feature>
<accession>A0A5C5VJR3</accession>
<feature type="chain" id="PRO_5022931331" description="DUF481 domain-containing protein" evidence="2">
    <location>
        <begin position="24"/>
        <end position="338"/>
    </location>
</feature>
<dbReference type="InterPro" id="IPR007433">
    <property type="entry name" value="DUF481"/>
</dbReference>
<feature type="signal peptide" evidence="2">
    <location>
        <begin position="1"/>
        <end position="23"/>
    </location>
</feature>